<evidence type="ECO:0000256" key="3">
    <source>
        <dbReference type="ARBA" id="ARBA00022692"/>
    </source>
</evidence>
<feature type="transmembrane region" description="Helical" evidence="6">
    <location>
        <begin position="87"/>
        <end position="108"/>
    </location>
</feature>
<dbReference type="Pfam" id="PF13520">
    <property type="entry name" value="AA_permease_2"/>
    <property type="match status" value="1"/>
</dbReference>
<feature type="transmembrane region" description="Helical" evidence="6">
    <location>
        <begin position="149"/>
        <end position="173"/>
    </location>
</feature>
<feature type="transmembrane region" description="Helical" evidence="6">
    <location>
        <begin position="221"/>
        <end position="244"/>
    </location>
</feature>
<dbReference type="Gene3D" id="1.20.1740.10">
    <property type="entry name" value="Amino acid/polyamine transporter I"/>
    <property type="match status" value="1"/>
</dbReference>
<dbReference type="GO" id="GO:0022857">
    <property type="term" value="F:transmembrane transporter activity"/>
    <property type="evidence" value="ECO:0007669"/>
    <property type="project" value="InterPro"/>
</dbReference>
<protein>
    <submittedName>
        <fullName evidence="7">Amino acid efflux transporter</fullName>
    </submittedName>
</protein>
<sequence>MSSLTKSLNVYQGVGILVSTLLGSSIFIVPAMAASLAGEKSIIAWLLTLLCILPVAFTFSNLAALYPSEGGTAFFIRQAFNGQFERFTSWLFLAAMPIAPPIILITGISYLGALWNLNEFQLFLAESFSLLALFIINRYGINFMSKLNTFITLVTLAVLACLIGKAGLAGAFARPIDLSMSWSDLGIVIPAVSLIFWCFVGIEAVVHLAGSFKNVKRDFPLTILISIGIVGGLCILLGLIVLKYHAYGNPVLNANYMVFLFNILFGSAGKIFVAVMAFCTCLAAVNLYLVSFSKMLYAMSMTGALPECFQKLNKMSVPIPAMLLCYSIVFLTLLVRQLIGFQLEELILYANVIFMAVYLLASLAGVVLLSGLKRGMACLSTLLCSCLFISLGIKCIYVLLLCIGVMIIDYIWYHHQRMIQA</sequence>
<keyword evidence="8" id="KW-1185">Reference proteome</keyword>
<dbReference type="EMBL" id="FNZK01000020">
    <property type="protein sequence ID" value="SEJ85534.1"/>
    <property type="molecule type" value="Genomic_DNA"/>
</dbReference>
<evidence type="ECO:0000256" key="6">
    <source>
        <dbReference type="SAM" id="Phobius"/>
    </source>
</evidence>
<keyword evidence="4 6" id="KW-1133">Transmembrane helix</keyword>
<reference evidence="7 8" key="1">
    <citation type="submission" date="2016-10" db="EMBL/GenBank/DDBJ databases">
        <authorList>
            <person name="de Groot N.N."/>
        </authorList>
    </citation>
    <scope>NUCLEOTIDE SEQUENCE [LARGE SCALE GENOMIC DNA]</scope>
    <source>
        <strain evidence="7 8">DSM 2179</strain>
    </source>
</reference>
<dbReference type="Proteomes" id="UP000199662">
    <property type="component" value="Unassembled WGS sequence"/>
</dbReference>
<dbReference type="STRING" id="84035.SAMN05660742_1203"/>
<dbReference type="InterPro" id="IPR050367">
    <property type="entry name" value="APC_superfamily"/>
</dbReference>
<organism evidence="7 8">
    <name type="scientific">Propionispira arboris</name>
    <dbReference type="NCBI Taxonomy" id="84035"/>
    <lineage>
        <taxon>Bacteria</taxon>
        <taxon>Bacillati</taxon>
        <taxon>Bacillota</taxon>
        <taxon>Negativicutes</taxon>
        <taxon>Selenomonadales</taxon>
        <taxon>Selenomonadaceae</taxon>
        <taxon>Propionispira</taxon>
    </lineage>
</organism>
<feature type="transmembrane region" description="Helical" evidence="6">
    <location>
        <begin position="256"/>
        <end position="289"/>
    </location>
</feature>
<proteinExistence type="predicted"/>
<evidence type="ECO:0000256" key="5">
    <source>
        <dbReference type="ARBA" id="ARBA00023136"/>
    </source>
</evidence>
<feature type="transmembrane region" description="Helical" evidence="6">
    <location>
        <begin position="381"/>
        <end position="408"/>
    </location>
</feature>
<accession>A0A1H7C8A8</accession>
<dbReference type="GO" id="GO:0005886">
    <property type="term" value="C:plasma membrane"/>
    <property type="evidence" value="ECO:0007669"/>
    <property type="project" value="UniProtKB-SubCell"/>
</dbReference>
<feature type="transmembrane region" description="Helical" evidence="6">
    <location>
        <begin position="12"/>
        <end position="36"/>
    </location>
</feature>
<dbReference type="RefSeq" id="WP_177177639.1">
    <property type="nucleotide sequence ID" value="NZ_FNZK01000020.1"/>
</dbReference>
<gene>
    <name evidence="7" type="ORF">SAMN05660742_1203</name>
</gene>
<feature type="transmembrane region" description="Helical" evidence="6">
    <location>
        <begin position="120"/>
        <end position="137"/>
    </location>
</feature>
<feature type="transmembrane region" description="Helical" evidence="6">
    <location>
        <begin position="42"/>
        <end position="66"/>
    </location>
</feature>
<keyword evidence="3 6" id="KW-0812">Transmembrane</keyword>
<name>A0A1H7C8A8_9FIRM</name>
<feature type="transmembrane region" description="Helical" evidence="6">
    <location>
        <begin position="185"/>
        <end position="209"/>
    </location>
</feature>
<dbReference type="AlphaFoldDB" id="A0A1H7C8A8"/>
<evidence type="ECO:0000256" key="1">
    <source>
        <dbReference type="ARBA" id="ARBA00004651"/>
    </source>
</evidence>
<evidence type="ECO:0000313" key="7">
    <source>
        <dbReference type="EMBL" id="SEJ85534.1"/>
    </source>
</evidence>
<evidence type="ECO:0000256" key="4">
    <source>
        <dbReference type="ARBA" id="ARBA00022989"/>
    </source>
</evidence>
<dbReference type="NCBIfam" id="NF008245">
    <property type="entry name" value="PRK11021.1"/>
    <property type="match status" value="1"/>
</dbReference>
<dbReference type="PANTHER" id="PTHR42770:SF13">
    <property type="entry name" value="L-METHIONINE_BRANCHED-CHAIN AMINO ACID EXPORTER YJEH"/>
    <property type="match status" value="1"/>
</dbReference>
<keyword evidence="2" id="KW-1003">Cell membrane</keyword>
<keyword evidence="5 6" id="KW-0472">Membrane</keyword>
<evidence type="ECO:0000313" key="8">
    <source>
        <dbReference type="Proteomes" id="UP000199662"/>
    </source>
</evidence>
<dbReference type="PIRSF" id="PIRSF006060">
    <property type="entry name" value="AA_transporter"/>
    <property type="match status" value="1"/>
</dbReference>
<comment type="subcellular location">
    <subcellularLocation>
        <location evidence="1">Cell membrane</location>
        <topology evidence="1">Multi-pass membrane protein</topology>
    </subcellularLocation>
</comment>
<evidence type="ECO:0000256" key="2">
    <source>
        <dbReference type="ARBA" id="ARBA00022475"/>
    </source>
</evidence>
<dbReference type="PANTHER" id="PTHR42770">
    <property type="entry name" value="AMINO ACID TRANSPORTER-RELATED"/>
    <property type="match status" value="1"/>
</dbReference>
<feature type="transmembrane region" description="Helical" evidence="6">
    <location>
        <begin position="346"/>
        <end position="369"/>
    </location>
</feature>
<dbReference type="InterPro" id="IPR002293">
    <property type="entry name" value="AA/rel_permease1"/>
</dbReference>
<feature type="transmembrane region" description="Helical" evidence="6">
    <location>
        <begin position="321"/>
        <end position="340"/>
    </location>
</feature>